<accession>A0A1R3VLU6</accession>
<dbReference type="SUPFAM" id="SSF49785">
    <property type="entry name" value="Galactose-binding domain-like"/>
    <property type="match status" value="1"/>
</dbReference>
<dbReference type="InterPro" id="IPR013857">
    <property type="entry name" value="NADH-UbQ_OxRdtase-assoc_prot30"/>
</dbReference>
<dbReference type="OrthoDB" id="442188at2"/>
<organism evidence="2 3">
    <name type="scientific">Ectothiorhodosinus mongolicus</name>
    <dbReference type="NCBI Taxonomy" id="233100"/>
    <lineage>
        <taxon>Bacteria</taxon>
        <taxon>Pseudomonadati</taxon>
        <taxon>Pseudomonadota</taxon>
        <taxon>Gammaproteobacteria</taxon>
        <taxon>Chromatiales</taxon>
        <taxon>Ectothiorhodospiraceae</taxon>
        <taxon>Ectothiorhodosinus</taxon>
    </lineage>
</organism>
<proteinExistence type="predicted"/>
<dbReference type="STRING" id="233100.SAMN05216526_0005"/>
<keyword evidence="3" id="KW-1185">Reference proteome</keyword>
<gene>
    <name evidence="2" type="ORF">SAMN05216526_0005</name>
</gene>
<dbReference type="AlphaFoldDB" id="A0A1R3VLU6"/>
<name>A0A1R3VLU6_9GAMM</name>
<evidence type="ECO:0000313" key="2">
    <source>
        <dbReference type="EMBL" id="SIT65558.1"/>
    </source>
</evidence>
<dbReference type="InterPro" id="IPR008979">
    <property type="entry name" value="Galactose-bd-like_sf"/>
</dbReference>
<dbReference type="EMBL" id="FTPK01000001">
    <property type="protein sequence ID" value="SIT65558.1"/>
    <property type="molecule type" value="Genomic_DNA"/>
</dbReference>
<evidence type="ECO:0000313" key="3">
    <source>
        <dbReference type="Proteomes" id="UP000223759"/>
    </source>
</evidence>
<dbReference type="RefSeq" id="WP_076753851.1">
    <property type="nucleotide sequence ID" value="NZ_CP023018.1"/>
</dbReference>
<dbReference type="Pfam" id="PF08547">
    <property type="entry name" value="CIA30"/>
    <property type="match status" value="1"/>
</dbReference>
<reference evidence="2 3" key="1">
    <citation type="submission" date="2017-01" db="EMBL/GenBank/DDBJ databases">
        <authorList>
            <person name="Mah S.A."/>
            <person name="Swanson W.J."/>
            <person name="Moy G.W."/>
            <person name="Vacquier V.D."/>
        </authorList>
    </citation>
    <scope>NUCLEOTIDE SEQUENCE [LARGE SCALE GENOMIC DNA]</scope>
    <source>
        <strain evidence="2 3">M9</strain>
    </source>
</reference>
<evidence type="ECO:0000259" key="1">
    <source>
        <dbReference type="Pfam" id="PF08547"/>
    </source>
</evidence>
<feature type="domain" description="NADH:ubiquinone oxidoreductase intermediate-associated protein 30" evidence="1">
    <location>
        <begin position="21"/>
        <end position="155"/>
    </location>
</feature>
<dbReference type="Proteomes" id="UP000223759">
    <property type="component" value="Unassembled WGS sequence"/>
</dbReference>
<sequence length="175" mass="19510">MTDSFVIDDFQEDARLSALGTSWEGLTDRVMGGQSDMQMGYRESDSGSVLFLRGAVRLENGGGFIQVRLPLVTNGGSFDARAWQGLRIIVRGVPGPYYLHLRTQQTRQPWQHYRAPIDVGLEWREQFIPFTAFEGRAIGGPIDVSRLQSVGIVAYGAAFEADLEVRWLGLFKAEP</sequence>
<protein>
    <submittedName>
        <fullName evidence="2">Complex I intermediate-associated protein 30 (CIA30)</fullName>
    </submittedName>
</protein>